<accession>A0ABT8KTM3</accession>
<dbReference type="EMBL" id="JAUJEA010000009">
    <property type="protein sequence ID" value="MDN5204112.1"/>
    <property type="molecule type" value="Genomic_DNA"/>
</dbReference>
<proteinExistence type="predicted"/>
<dbReference type="PROSITE" id="PS51257">
    <property type="entry name" value="PROKAR_LIPOPROTEIN"/>
    <property type="match status" value="1"/>
</dbReference>
<dbReference type="PANTHER" id="PTHR44858:SF1">
    <property type="entry name" value="UDP-N-ACETYLGLUCOSAMINE--PEPTIDE N-ACETYLGLUCOSAMINYLTRANSFERASE SPINDLY-RELATED"/>
    <property type="match status" value="1"/>
</dbReference>
<gene>
    <name evidence="4" type="ORF">QQ008_22155</name>
</gene>
<evidence type="ECO:0000313" key="5">
    <source>
        <dbReference type="Proteomes" id="UP001172082"/>
    </source>
</evidence>
<dbReference type="SUPFAM" id="SSF48452">
    <property type="entry name" value="TPR-like"/>
    <property type="match status" value="1"/>
</dbReference>
<evidence type="ECO:0000256" key="2">
    <source>
        <dbReference type="ARBA" id="ARBA00022803"/>
    </source>
</evidence>
<dbReference type="Gene3D" id="1.25.40.10">
    <property type="entry name" value="Tetratricopeptide repeat domain"/>
    <property type="match status" value="1"/>
</dbReference>
<protein>
    <submittedName>
        <fullName evidence="4">Tetratricopeptide repeat protein</fullName>
    </submittedName>
</protein>
<keyword evidence="1" id="KW-0677">Repeat</keyword>
<feature type="repeat" description="TPR" evidence="3">
    <location>
        <begin position="82"/>
        <end position="115"/>
    </location>
</feature>
<keyword evidence="5" id="KW-1185">Reference proteome</keyword>
<dbReference type="RefSeq" id="WP_346754133.1">
    <property type="nucleotide sequence ID" value="NZ_JAUJEA010000009.1"/>
</dbReference>
<dbReference type="PROSITE" id="PS50005">
    <property type="entry name" value="TPR"/>
    <property type="match status" value="2"/>
</dbReference>
<evidence type="ECO:0000313" key="4">
    <source>
        <dbReference type="EMBL" id="MDN5204112.1"/>
    </source>
</evidence>
<dbReference type="Proteomes" id="UP001172082">
    <property type="component" value="Unassembled WGS sequence"/>
</dbReference>
<dbReference type="Pfam" id="PF07719">
    <property type="entry name" value="TPR_2"/>
    <property type="match status" value="1"/>
</dbReference>
<dbReference type="SMART" id="SM00028">
    <property type="entry name" value="TPR"/>
    <property type="match status" value="3"/>
</dbReference>
<dbReference type="InterPro" id="IPR019734">
    <property type="entry name" value="TPR_rpt"/>
</dbReference>
<evidence type="ECO:0000256" key="3">
    <source>
        <dbReference type="PROSITE-ProRule" id="PRU00339"/>
    </source>
</evidence>
<keyword evidence="2 3" id="KW-0802">TPR repeat</keyword>
<dbReference type="InterPro" id="IPR050498">
    <property type="entry name" value="Ycf3"/>
</dbReference>
<feature type="repeat" description="TPR" evidence="3">
    <location>
        <begin position="171"/>
        <end position="204"/>
    </location>
</feature>
<reference evidence="4" key="1">
    <citation type="submission" date="2023-06" db="EMBL/GenBank/DDBJ databases">
        <title>Genomic of Parafulvivirga corallium.</title>
        <authorList>
            <person name="Wang G."/>
        </authorList>
    </citation>
    <scope>NUCLEOTIDE SEQUENCE</scope>
    <source>
        <strain evidence="4">BMA10</strain>
    </source>
</reference>
<dbReference type="InterPro" id="IPR013105">
    <property type="entry name" value="TPR_2"/>
</dbReference>
<dbReference type="PANTHER" id="PTHR44858">
    <property type="entry name" value="TETRATRICOPEPTIDE REPEAT PROTEIN 6"/>
    <property type="match status" value="1"/>
</dbReference>
<comment type="caution">
    <text evidence="4">The sequence shown here is derived from an EMBL/GenBank/DDBJ whole genome shotgun (WGS) entry which is preliminary data.</text>
</comment>
<sequence>MKRPIHYVLLFVIALVSCQRQTNQHEDQVGQPERIEPEADYEAISLLGTKLHRPVLSEEESAHKDSMLMVAEMKYDDQPKDLDNIIWLGRRIAYLGRYTDAIQIYTEGLEIYPESYKLYRHRGHRYISIRKFDKAVRDLKKAAHLIEGKPIEIEPDGIPNELNKPLSNTHFNIWYHLGLAYYLKHDFEEAAKAYEQCLKYSKNDDLFCATAYWLYMTYRRSEEKQSAKKLLSKVHSKMKLIENKDYYDHLLLYKGLKKEKDIINWEDHEYSDYGIATRGYGLGNWHLYSGDKEKGMSIFKKIVDGEAWWSFGYIAAESELAHAK</sequence>
<organism evidence="4 5">
    <name type="scientific">Splendidivirga corallicola</name>
    <dbReference type="NCBI Taxonomy" id="3051826"/>
    <lineage>
        <taxon>Bacteria</taxon>
        <taxon>Pseudomonadati</taxon>
        <taxon>Bacteroidota</taxon>
        <taxon>Cytophagia</taxon>
        <taxon>Cytophagales</taxon>
        <taxon>Splendidivirgaceae</taxon>
        <taxon>Splendidivirga</taxon>
    </lineage>
</organism>
<name>A0ABT8KTM3_9BACT</name>
<dbReference type="InterPro" id="IPR011990">
    <property type="entry name" value="TPR-like_helical_dom_sf"/>
</dbReference>
<evidence type="ECO:0000256" key="1">
    <source>
        <dbReference type="ARBA" id="ARBA00022737"/>
    </source>
</evidence>